<organism evidence="1 2">
    <name type="scientific">Phrynocephalus forsythii</name>
    <dbReference type="NCBI Taxonomy" id="171643"/>
    <lineage>
        <taxon>Eukaryota</taxon>
        <taxon>Metazoa</taxon>
        <taxon>Chordata</taxon>
        <taxon>Craniata</taxon>
        <taxon>Vertebrata</taxon>
        <taxon>Euteleostomi</taxon>
        <taxon>Lepidosauria</taxon>
        <taxon>Squamata</taxon>
        <taxon>Bifurcata</taxon>
        <taxon>Unidentata</taxon>
        <taxon>Episquamata</taxon>
        <taxon>Toxicofera</taxon>
        <taxon>Iguania</taxon>
        <taxon>Acrodonta</taxon>
        <taxon>Agamidae</taxon>
        <taxon>Agaminae</taxon>
        <taxon>Phrynocephalus</taxon>
    </lineage>
</organism>
<protein>
    <submittedName>
        <fullName evidence="1">Uncharacterized protein</fullName>
    </submittedName>
</protein>
<sequence>MELTATMAEGDLKMIQGQTADDFEQVVKEAKADIVVIDAKVDKIDGVLKDKITSFIDEAKSTIDEIKKKVPEVVHTVYDKLKAVVDKIGELVHSIINACQHKCLWVSWVVTVLFSRTASYRCSPPAHFFHDCSSVAVPVREVVGVPLLRGSPEADLREEKLGSRVGEQEEAEKVSLPQAFVKKEEEEEEEPTLPLKGGETALKEQIAFLDTAMHTSFILFNSLTGGLLVSGLTGGLLVIDFLSYPAAIPLTAGVALERHPQGPSGRREERQTVVRCGSWAVDLLQLHQEETVSGLTGGLLVSGLTGGLLVSIVD</sequence>
<accession>A0A9Q1AQA9</accession>
<comment type="caution">
    <text evidence="1">The sequence shown here is derived from an EMBL/GenBank/DDBJ whole genome shotgun (WGS) entry which is preliminary data.</text>
</comment>
<evidence type="ECO:0000313" key="1">
    <source>
        <dbReference type="EMBL" id="KAJ7304048.1"/>
    </source>
</evidence>
<dbReference type="AlphaFoldDB" id="A0A9Q1AQA9"/>
<name>A0A9Q1AQA9_9SAUR</name>
<reference evidence="1" key="1">
    <citation type="journal article" date="2023" name="DNA Res.">
        <title>Chromosome-level genome assembly of Phrynocephalus forsythii using third-generation DNA sequencing and Hi-C analysis.</title>
        <authorList>
            <person name="Qi Y."/>
            <person name="Zhao W."/>
            <person name="Zhao Y."/>
            <person name="Niu C."/>
            <person name="Cao S."/>
            <person name="Zhang Y."/>
        </authorList>
    </citation>
    <scope>NUCLEOTIDE SEQUENCE</scope>
    <source>
        <tissue evidence="1">Muscle</tissue>
    </source>
</reference>
<gene>
    <name evidence="1" type="ORF">JRQ81_011569</name>
</gene>
<keyword evidence="2" id="KW-1185">Reference proteome</keyword>
<dbReference type="Proteomes" id="UP001142489">
    <property type="component" value="Unassembled WGS sequence"/>
</dbReference>
<dbReference type="EMBL" id="JAPFRF010000023">
    <property type="protein sequence ID" value="KAJ7304048.1"/>
    <property type="molecule type" value="Genomic_DNA"/>
</dbReference>
<proteinExistence type="predicted"/>
<evidence type="ECO:0000313" key="2">
    <source>
        <dbReference type="Proteomes" id="UP001142489"/>
    </source>
</evidence>